<dbReference type="AlphaFoldDB" id="A0A0G1XTN2"/>
<gene>
    <name evidence="1" type="ORF">UY40_C0005G0005</name>
</gene>
<evidence type="ECO:0000313" key="2">
    <source>
        <dbReference type="Proteomes" id="UP000034119"/>
    </source>
</evidence>
<evidence type="ECO:0000313" key="1">
    <source>
        <dbReference type="EMBL" id="KKW05947.1"/>
    </source>
</evidence>
<protein>
    <submittedName>
        <fullName evidence="1">Uncharacterized protein</fullName>
    </submittedName>
</protein>
<reference evidence="1 2" key="1">
    <citation type="journal article" date="2015" name="Nature">
        <title>rRNA introns, odd ribosomes, and small enigmatic genomes across a large radiation of phyla.</title>
        <authorList>
            <person name="Brown C.T."/>
            <person name="Hug L.A."/>
            <person name="Thomas B.C."/>
            <person name="Sharon I."/>
            <person name="Castelle C.J."/>
            <person name="Singh A."/>
            <person name="Wilkins M.J."/>
            <person name="Williams K.H."/>
            <person name="Banfield J.F."/>
        </authorList>
    </citation>
    <scope>NUCLEOTIDE SEQUENCE [LARGE SCALE GENOMIC DNA]</scope>
</reference>
<dbReference type="Proteomes" id="UP000034119">
    <property type="component" value="Unassembled WGS sequence"/>
</dbReference>
<proteinExistence type="predicted"/>
<dbReference type="EMBL" id="LCPW01000005">
    <property type="protein sequence ID" value="KKW05947.1"/>
    <property type="molecule type" value="Genomic_DNA"/>
</dbReference>
<organism evidence="1 2">
    <name type="scientific">candidate division CPR1 bacterium GW2011_GWC1_49_13</name>
    <dbReference type="NCBI Taxonomy" id="1618342"/>
    <lineage>
        <taxon>Bacteria</taxon>
        <taxon>candidate division CPR1</taxon>
    </lineage>
</organism>
<accession>A0A0G1XTN2</accession>
<name>A0A0G1XTN2_9BACT</name>
<comment type="caution">
    <text evidence="1">The sequence shown here is derived from an EMBL/GenBank/DDBJ whole genome shotgun (WGS) entry which is preliminary data.</text>
</comment>
<sequence>MALQSLGHQAEDFLLMAAPKIGIVVVDRKVVGQNLDCSFAIAKATEEEDWHERTDFWFFIRTRGWKRVGLSTARNPEVVNKKRAYEDVCALFVNFRTLELSARGCEKDLGVLESIFVDLVQEFVQ</sequence>